<dbReference type="InterPro" id="IPR036034">
    <property type="entry name" value="PDZ_sf"/>
</dbReference>
<feature type="domain" description="PDZ" evidence="2">
    <location>
        <begin position="70"/>
        <end position="140"/>
    </location>
</feature>
<evidence type="ECO:0000313" key="4">
    <source>
        <dbReference type="Proteomes" id="UP000256999"/>
    </source>
</evidence>
<dbReference type="SUPFAM" id="SSF50156">
    <property type="entry name" value="PDZ domain-like"/>
    <property type="match status" value="1"/>
</dbReference>
<comment type="caution">
    <text evidence="3">The sequence shown here is derived from an EMBL/GenBank/DDBJ whole genome shotgun (WGS) entry which is preliminary data.</text>
</comment>
<dbReference type="RefSeq" id="WP_116001743.1">
    <property type="nucleotide sequence ID" value="NZ_QUOV01000001.1"/>
</dbReference>
<sequence>MKYLATVLLLVAANSYANELKSAQAQQIADQLVRTINQKLAEITALEVAEGVPIKDIKVNLSQGMRFDSGRFGAILDASQPGRVVSVTPRSQASQLGIQSGDIIVSINDMPFDDGVVGAARKLQYLPNGSLVKVEVKRGDKTLSLQTHLKAKYLPQWQLMSAESLGSGANKNSSHLPYWQLEENAPIFASRLEQHSDITASQGNCGRIILVNSLSISPSKYSGLKNTSEIKEIDGHPWMKDSSRVRVDVGLHRLKVGNKYDTPRDFRDFSLYVAPNTNYYIAYTHNKAWVDDWGTDLALGKYTGPVIWKTTEQACEK</sequence>
<dbReference type="Proteomes" id="UP000256999">
    <property type="component" value="Unassembled WGS sequence"/>
</dbReference>
<dbReference type="OrthoDB" id="6402251at2"/>
<protein>
    <submittedName>
        <fullName evidence="3">PDZ domain-containing protein</fullName>
    </submittedName>
</protein>
<organism evidence="3 4">
    <name type="scientific">Thalassotalea euphylliae</name>
    <dbReference type="NCBI Taxonomy" id="1655234"/>
    <lineage>
        <taxon>Bacteria</taxon>
        <taxon>Pseudomonadati</taxon>
        <taxon>Pseudomonadota</taxon>
        <taxon>Gammaproteobacteria</taxon>
        <taxon>Alteromonadales</taxon>
        <taxon>Colwelliaceae</taxon>
        <taxon>Thalassotalea</taxon>
    </lineage>
</organism>
<feature type="signal peptide" evidence="1">
    <location>
        <begin position="1"/>
        <end position="17"/>
    </location>
</feature>
<evidence type="ECO:0000256" key="1">
    <source>
        <dbReference type="SAM" id="SignalP"/>
    </source>
</evidence>
<dbReference type="InterPro" id="IPR001478">
    <property type="entry name" value="PDZ"/>
</dbReference>
<evidence type="ECO:0000313" key="3">
    <source>
        <dbReference type="EMBL" id="REL36837.1"/>
    </source>
</evidence>
<dbReference type="Pfam" id="PF17820">
    <property type="entry name" value="PDZ_6"/>
    <property type="match status" value="1"/>
</dbReference>
<dbReference type="AlphaFoldDB" id="A0A3E0UJN1"/>
<proteinExistence type="predicted"/>
<evidence type="ECO:0000259" key="2">
    <source>
        <dbReference type="SMART" id="SM00228"/>
    </source>
</evidence>
<dbReference type="InterPro" id="IPR041489">
    <property type="entry name" value="PDZ_6"/>
</dbReference>
<dbReference type="Gene3D" id="2.30.42.10">
    <property type="match status" value="1"/>
</dbReference>
<accession>A0A3E0UJN1</accession>
<dbReference type="SMART" id="SM00228">
    <property type="entry name" value="PDZ"/>
    <property type="match status" value="1"/>
</dbReference>
<name>A0A3E0UJN1_9GAMM</name>
<feature type="chain" id="PRO_5017635861" evidence="1">
    <location>
        <begin position="18"/>
        <end position="317"/>
    </location>
</feature>
<keyword evidence="1" id="KW-0732">Signal</keyword>
<dbReference type="EMBL" id="QUOV01000001">
    <property type="protein sequence ID" value="REL36837.1"/>
    <property type="molecule type" value="Genomic_DNA"/>
</dbReference>
<reference evidence="3 4" key="1">
    <citation type="submission" date="2018-08" db="EMBL/GenBank/DDBJ databases">
        <title>Thalassotalea euphylliae genome.</title>
        <authorList>
            <person name="Summers S."/>
            <person name="Rice S.A."/>
            <person name="Freckelton M.L."/>
            <person name="Nedved B.T."/>
            <person name="Hadfield M.G."/>
        </authorList>
    </citation>
    <scope>NUCLEOTIDE SEQUENCE [LARGE SCALE GENOMIC DNA]</scope>
    <source>
        <strain evidence="3 4">H2</strain>
    </source>
</reference>
<gene>
    <name evidence="3" type="ORF">DXX92_16775</name>
</gene>